<dbReference type="OrthoDB" id="2428527at2759"/>
<evidence type="ECO:0000256" key="3">
    <source>
        <dbReference type="ARBA" id="ARBA00022989"/>
    </source>
</evidence>
<feature type="transmembrane region" description="Helical" evidence="6">
    <location>
        <begin position="70"/>
        <end position="88"/>
    </location>
</feature>
<feature type="transmembrane region" description="Helical" evidence="6">
    <location>
        <begin position="344"/>
        <end position="364"/>
    </location>
</feature>
<feature type="transmembrane region" description="Helical" evidence="6">
    <location>
        <begin position="108"/>
        <end position="126"/>
    </location>
</feature>
<dbReference type="PANTHER" id="PTHR42718">
    <property type="entry name" value="MAJOR FACILITATOR SUPERFAMILY MULTIDRUG TRANSPORTER MFSC"/>
    <property type="match status" value="1"/>
</dbReference>
<protein>
    <recommendedName>
        <fullName evidence="7">Major facilitator superfamily (MFS) profile domain-containing protein</fullName>
    </recommendedName>
</protein>
<evidence type="ECO:0000256" key="1">
    <source>
        <dbReference type="ARBA" id="ARBA00004141"/>
    </source>
</evidence>
<feature type="transmembrane region" description="Helical" evidence="6">
    <location>
        <begin position="436"/>
        <end position="458"/>
    </location>
</feature>
<feature type="transmembrane region" description="Helical" evidence="6">
    <location>
        <begin position="406"/>
        <end position="424"/>
    </location>
</feature>
<keyword evidence="4 6" id="KW-0472">Membrane</keyword>
<dbReference type="InterPro" id="IPR011701">
    <property type="entry name" value="MFS"/>
</dbReference>
<feature type="transmembrane region" description="Helical" evidence="6">
    <location>
        <begin position="203"/>
        <end position="229"/>
    </location>
</feature>
<reference evidence="8" key="1">
    <citation type="journal article" date="2020" name="Stud. Mycol.">
        <title>101 Dothideomycetes genomes: a test case for predicting lifestyles and emergence of pathogens.</title>
        <authorList>
            <person name="Haridas S."/>
            <person name="Albert R."/>
            <person name="Binder M."/>
            <person name="Bloem J."/>
            <person name="Labutti K."/>
            <person name="Salamov A."/>
            <person name="Andreopoulos B."/>
            <person name="Baker S."/>
            <person name="Barry K."/>
            <person name="Bills G."/>
            <person name="Bluhm B."/>
            <person name="Cannon C."/>
            <person name="Castanera R."/>
            <person name="Culley D."/>
            <person name="Daum C."/>
            <person name="Ezra D."/>
            <person name="Gonzalez J."/>
            <person name="Henrissat B."/>
            <person name="Kuo A."/>
            <person name="Liang C."/>
            <person name="Lipzen A."/>
            <person name="Lutzoni F."/>
            <person name="Magnuson J."/>
            <person name="Mondo S."/>
            <person name="Nolan M."/>
            <person name="Ohm R."/>
            <person name="Pangilinan J."/>
            <person name="Park H.-J."/>
            <person name="Ramirez L."/>
            <person name="Alfaro M."/>
            <person name="Sun H."/>
            <person name="Tritt A."/>
            <person name="Yoshinaga Y."/>
            <person name="Zwiers L.-H."/>
            <person name="Turgeon B."/>
            <person name="Goodwin S."/>
            <person name="Spatafora J."/>
            <person name="Crous P."/>
            <person name="Grigoriev I."/>
        </authorList>
    </citation>
    <scope>NUCLEOTIDE SEQUENCE</scope>
    <source>
        <strain evidence="8">CBS 113818</strain>
    </source>
</reference>
<evidence type="ECO:0000256" key="4">
    <source>
        <dbReference type="ARBA" id="ARBA00023136"/>
    </source>
</evidence>
<dbReference type="Gene3D" id="1.20.1250.20">
    <property type="entry name" value="MFS general substrate transporter like domains"/>
    <property type="match status" value="2"/>
</dbReference>
<evidence type="ECO:0000313" key="9">
    <source>
        <dbReference type="Proteomes" id="UP000799424"/>
    </source>
</evidence>
<dbReference type="InterPro" id="IPR020846">
    <property type="entry name" value="MFS_dom"/>
</dbReference>
<feature type="transmembrane region" description="Helical" evidence="6">
    <location>
        <begin position="235"/>
        <end position="253"/>
    </location>
</feature>
<accession>A0A6A6ZUR9</accession>
<evidence type="ECO:0000256" key="6">
    <source>
        <dbReference type="SAM" id="Phobius"/>
    </source>
</evidence>
<proteinExistence type="predicted"/>
<keyword evidence="2 6" id="KW-0812">Transmembrane</keyword>
<dbReference type="AlphaFoldDB" id="A0A6A6ZUR9"/>
<gene>
    <name evidence="8" type="ORF">CC86DRAFT_372201</name>
</gene>
<feature type="transmembrane region" description="Helical" evidence="6">
    <location>
        <begin position="512"/>
        <end position="533"/>
    </location>
</feature>
<evidence type="ECO:0000256" key="5">
    <source>
        <dbReference type="SAM" id="MobiDB-lite"/>
    </source>
</evidence>
<dbReference type="GO" id="GO:0022857">
    <property type="term" value="F:transmembrane transporter activity"/>
    <property type="evidence" value="ECO:0007669"/>
    <property type="project" value="InterPro"/>
</dbReference>
<feature type="transmembrane region" description="Helical" evidence="6">
    <location>
        <begin position="376"/>
        <end position="394"/>
    </location>
</feature>
<feature type="transmembrane region" description="Helical" evidence="6">
    <location>
        <begin position="138"/>
        <end position="160"/>
    </location>
</feature>
<evidence type="ECO:0000259" key="7">
    <source>
        <dbReference type="PROSITE" id="PS50850"/>
    </source>
</evidence>
<feature type="transmembrane region" description="Helical" evidence="6">
    <location>
        <begin position="470"/>
        <end position="492"/>
    </location>
</feature>
<keyword evidence="9" id="KW-1185">Reference proteome</keyword>
<organism evidence="8 9">
    <name type="scientific">Ophiobolus disseminans</name>
    <dbReference type="NCBI Taxonomy" id="1469910"/>
    <lineage>
        <taxon>Eukaryota</taxon>
        <taxon>Fungi</taxon>
        <taxon>Dikarya</taxon>
        <taxon>Ascomycota</taxon>
        <taxon>Pezizomycotina</taxon>
        <taxon>Dothideomycetes</taxon>
        <taxon>Pleosporomycetidae</taxon>
        <taxon>Pleosporales</taxon>
        <taxon>Pleosporineae</taxon>
        <taxon>Phaeosphaeriaceae</taxon>
        <taxon>Ophiobolus</taxon>
    </lineage>
</organism>
<dbReference type="EMBL" id="MU006231">
    <property type="protein sequence ID" value="KAF2824087.1"/>
    <property type="molecule type" value="Genomic_DNA"/>
</dbReference>
<dbReference type="PROSITE" id="PS50850">
    <property type="entry name" value="MFS"/>
    <property type="match status" value="1"/>
</dbReference>
<sequence length="551" mass="59863">MNDSTSSVESKDVFQIGAPSSTDQGLHRPSTHPDIELRSANDGLTSKKHGDLELAQIKSIAETLSPIREFLFIGLLCSAQFVTQAGLVNTLNILHIIGSDLGITDPGVLSWLIAGYSLTVGTFILLSGRCGDVFGYKIMLVIGYIWFAVWNVVAGFSAYAPGNRGQVLFIFARVLGGIGPAILLPNALGLLGATYNQGRKKEMIFSLFGACAPGGAVVGGTFAGLWSLIWWPWTFWTFGIALAILAVLSTFILPSVPLNPEIANLPYKKRMGELDLFGASIGITAMLLFNFAWNQAPGFGWYKSYIYSLLIVGLLLFIVFFWVEMRVAKKPLIPFQALRTDVSFVLICEACGWAAFGIFIYYYIQILQRLRGASPLLTMAQISPVAISGFIAAITTGHVISRIGPGWVMLISMLAFLMGSILVATMPVHETYWKQAFVVTLIIPWGMDMSFPAGTLIMSDAVEKRHQGMAASLVNTVVNYSISIGVGIAGTVDTRVNNGGRTEYDELVGYRAALHLGIGLSGMGVLTSLLFLWKMHTRERRDTLHGHSAKA</sequence>
<name>A0A6A6ZUR9_9PLEO</name>
<keyword evidence="3 6" id="KW-1133">Transmembrane helix</keyword>
<feature type="transmembrane region" description="Helical" evidence="6">
    <location>
        <begin position="274"/>
        <end position="293"/>
    </location>
</feature>
<feature type="transmembrane region" description="Helical" evidence="6">
    <location>
        <begin position="305"/>
        <end position="323"/>
    </location>
</feature>
<dbReference type="CDD" id="cd17476">
    <property type="entry name" value="MFS_Amf1_MDR_like"/>
    <property type="match status" value="1"/>
</dbReference>
<comment type="subcellular location">
    <subcellularLocation>
        <location evidence="1">Membrane</location>
        <topology evidence="1">Multi-pass membrane protein</topology>
    </subcellularLocation>
</comment>
<dbReference type="InterPro" id="IPR036259">
    <property type="entry name" value="MFS_trans_sf"/>
</dbReference>
<evidence type="ECO:0000313" key="8">
    <source>
        <dbReference type="EMBL" id="KAF2824087.1"/>
    </source>
</evidence>
<dbReference type="Pfam" id="PF07690">
    <property type="entry name" value="MFS_1"/>
    <property type="match status" value="1"/>
</dbReference>
<dbReference type="SUPFAM" id="SSF103473">
    <property type="entry name" value="MFS general substrate transporter"/>
    <property type="match status" value="2"/>
</dbReference>
<dbReference type="PANTHER" id="PTHR42718:SF1">
    <property type="entry name" value="LOW AFFINITY AMMONIUM TRANSPORTER"/>
    <property type="match status" value="1"/>
</dbReference>
<feature type="domain" description="Major facilitator superfamily (MFS) profile" evidence="7">
    <location>
        <begin position="70"/>
        <end position="540"/>
    </location>
</feature>
<feature type="transmembrane region" description="Helical" evidence="6">
    <location>
        <begin position="166"/>
        <end position="191"/>
    </location>
</feature>
<dbReference type="Proteomes" id="UP000799424">
    <property type="component" value="Unassembled WGS sequence"/>
</dbReference>
<dbReference type="GO" id="GO:0016020">
    <property type="term" value="C:membrane"/>
    <property type="evidence" value="ECO:0007669"/>
    <property type="project" value="UniProtKB-SubCell"/>
</dbReference>
<feature type="region of interest" description="Disordered" evidence="5">
    <location>
        <begin position="1"/>
        <end position="34"/>
    </location>
</feature>
<evidence type="ECO:0000256" key="2">
    <source>
        <dbReference type="ARBA" id="ARBA00022692"/>
    </source>
</evidence>